<sequence>MTLVQLWQSLLKKEMIMKDMYEQASRQLIIKMAGLKKELSK</sequence>
<dbReference type="Proteomes" id="UP000254802">
    <property type="component" value="Unassembled WGS sequence"/>
</dbReference>
<protein>
    <submittedName>
        <fullName evidence="1">Uncharacterized protein</fullName>
    </submittedName>
</protein>
<reference evidence="1 2" key="1">
    <citation type="submission" date="2018-06" db="EMBL/GenBank/DDBJ databases">
        <authorList>
            <consortium name="Pathogen Informatics"/>
            <person name="Doyle S."/>
        </authorList>
    </citation>
    <scope>NUCLEOTIDE SEQUENCE [LARGE SCALE GENOMIC DNA]</scope>
    <source>
        <strain evidence="1 2">NCTC10638</strain>
    </source>
</reference>
<evidence type="ECO:0000313" key="1">
    <source>
        <dbReference type="EMBL" id="STY61127.1"/>
    </source>
</evidence>
<accession>A0A378MZN7</accession>
<evidence type="ECO:0000313" key="2">
    <source>
        <dbReference type="Proteomes" id="UP000254802"/>
    </source>
</evidence>
<dbReference type="AlphaFoldDB" id="A0A378MZN7"/>
<organism evidence="1 2">
    <name type="scientific">Mannheimia haemolytica</name>
    <name type="common">Pasteurella haemolytica</name>
    <dbReference type="NCBI Taxonomy" id="75985"/>
    <lineage>
        <taxon>Bacteria</taxon>
        <taxon>Pseudomonadati</taxon>
        <taxon>Pseudomonadota</taxon>
        <taxon>Gammaproteobacteria</taxon>
        <taxon>Pasteurellales</taxon>
        <taxon>Pasteurellaceae</taxon>
        <taxon>Mannheimia</taxon>
    </lineage>
</organism>
<dbReference type="EMBL" id="UGPN01000002">
    <property type="protein sequence ID" value="STY61127.1"/>
    <property type="molecule type" value="Genomic_DNA"/>
</dbReference>
<name>A0A378MZN7_MANHA</name>
<gene>
    <name evidence="1" type="ORF">NCTC10638_02334</name>
</gene>
<proteinExistence type="predicted"/>